<keyword evidence="8" id="KW-0539">Nucleus</keyword>
<keyword evidence="3" id="KW-0227">DNA damage</keyword>
<keyword evidence="11" id="KW-1185">Reference proteome</keyword>
<evidence type="ECO:0000313" key="11">
    <source>
        <dbReference type="Proteomes" id="UP001497497"/>
    </source>
</evidence>
<keyword evidence="7" id="KW-0234">DNA repair</keyword>
<keyword evidence="2" id="KW-0547">Nucleotide-binding</keyword>
<dbReference type="SUPFAM" id="SSF52540">
    <property type="entry name" value="P-loop containing nucleoside triphosphate hydrolases"/>
    <property type="match status" value="1"/>
</dbReference>
<accession>A0AAV2INH1</accession>
<dbReference type="PANTHER" id="PTHR47961">
    <property type="entry name" value="DNA POLYMERASE THETA, PUTATIVE (AFU_ORTHOLOGUE AFUA_1G05260)-RELATED"/>
    <property type="match status" value="1"/>
</dbReference>
<dbReference type="CDD" id="cd18026">
    <property type="entry name" value="DEXHc_POLQ-like"/>
    <property type="match status" value="1"/>
</dbReference>
<evidence type="ECO:0000256" key="4">
    <source>
        <dbReference type="ARBA" id="ARBA00022801"/>
    </source>
</evidence>
<dbReference type="GO" id="GO:0004386">
    <property type="term" value="F:helicase activity"/>
    <property type="evidence" value="ECO:0007669"/>
    <property type="project" value="UniProtKB-KW"/>
</dbReference>
<comment type="subcellular location">
    <subcellularLocation>
        <location evidence="1">Nucleus</location>
    </subcellularLocation>
</comment>
<feature type="domain" description="Helicase ATP-binding" evidence="9">
    <location>
        <begin position="37"/>
        <end position="170"/>
    </location>
</feature>
<dbReference type="Gene3D" id="3.40.50.300">
    <property type="entry name" value="P-loop containing nucleotide triphosphate hydrolases"/>
    <property type="match status" value="1"/>
</dbReference>
<feature type="non-terminal residue" evidence="10">
    <location>
        <position position="1"/>
    </location>
</feature>
<dbReference type="PANTHER" id="PTHR47961:SF6">
    <property type="entry name" value="DNA-DIRECTED DNA POLYMERASE"/>
    <property type="match status" value="1"/>
</dbReference>
<organism evidence="10 11">
    <name type="scientific">Lymnaea stagnalis</name>
    <name type="common">Great pond snail</name>
    <name type="synonym">Helix stagnalis</name>
    <dbReference type="NCBI Taxonomy" id="6523"/>
    <lineage>
        <taxon>Eukaryota</taxon>
        <taxon>Metazoa</taxon>
        <taxon>Spiralia</taxon>
        <taxon>Lophotrochozoa</taxon>
        <taxon>Mollusca</taxon>
        <taxon>Gastropoda</taxon>
        <taxon>Heterobranchia</taxon>
        <taxon>Euthyneura</taxon>
        <taxon>Panpulmonata</taxon>
        <taxon>Hygrophila</taxon>
        <taxon>Lymnaeoidea</taxon>
        <taxon>Lymnaeidae</taxon>
        <taxon>Lymnaea</taxon>
    </lineage>
</organism>
<dbReference type="FunFam" id="3.40.50.300:FF:000813">
    <property type="entry name" value="helicase POLQ-like isoform X1"/>
    <property type="match status" value="1"/>
</dbReference>
<dbReference type="Pfam" id="PF00270">
    <property type="entry name" value="DEAD"/>
    <property type="match status" value="1"/>
</dbReference>
<dbReference type="GO" id="GO:0005634">
    <property type="term" value="C:nucleus"/>
    <property type="evidence" value="ECO:0007669"/>
    <property type="project" value="UniProtKB-SubCell"/>
</dbReference>
<evidence type="ECO:0000256" key="3">
    <source>
        <dbReference type="ARBA" id="ARBA00022763"/>
    </source>
</evidence>
<dbReference type="Proteomes" id="UP001497497">
    <property type="component" value="Unassembled WGS sequence"/>
</dbReference>
<keyword evidence="4" id="KW-0378">Hydrolase</keyword>
<dbReference type="InterPro" id="IPR050474">
    <property type="entry name" value="Hel308_SKI2-like"/>
</dbReference>
<dbReference type="GO" id="GO:0005524">
    <property type="term" value="F:ATP binding"/>
    <property type="evidence" value="ECO:0007669"/>
    <property type="project" value="UniProtKB-KW"/>
</dbReference>
<proteinExistence type="predicted"/>
<dbReference type="InterPro" id="IPR014001">
    <property type="entry name" value="Helicase_ATP-bd"/>
</dbReference>
<reference evidence="10 11" key="1">
    <citation type="submission" date="2024-04" db="EMBL/GenBank/DDBJ databases">
        <authorList>
            <consortium name="Genoscope - CEA"/>
            <person name="William W."/>
        </authorList>
    </citation>
    <scope>NUCLEOTIDE SEQUENCE [LARGE SCALE GENOMIC DNA]</scope>
</reference>
<name>A0AAV2INH1_LYMST</name>
<evidence type="ECO:0000259" key="9">
    <source>
        <dbReference type="PROSITE" id="PS51192"/>
    </source>
</evidence>
<dbReference type="GO" id="GO:0006281">
    <property type="term" value="P:DNA repair"/>
    <property type="evidence" value="ECO:0007669"/>
    <property type="project" value="UniProtKB-KW"/>
</dbReference>
<dbReference type="InterPro" id="IPR011545">
    <property type="entry name" value="DEAD/DEAH_box_helicase_dom"/>
</dbReference>
<dbReference type="AlphaFoldDB" id="A0AAV2INH1"/>
<evidence type="ECO:0000256" key="7">
    <source>
        <dbReference type="ARBA" id="ARBA00023204"/>
    </source>
</evidence>
<keyword evidence="6" id="KW-0067">ATP-binding</keyword>
<sequence length="178" mass="19523">QDKRQLSSWGLPHPVLEAYKNQGVTTMFEWQAECLLTAQVLEGGNLVYSAPTSAGKTLVAELLVLKRVVETRKKALIILPFVSVAREKMYSLQRLYQDAGIRVGGYMGSYSPAGGLSSVDVAVCTIEKGNGLINRLMEEGKLGDLGAVVVDELHMVGDSHRGYLLELMLTKLAYITHR</sequence>
<dbReference type="GO" id="GO:0016787">
    <property type="term" value="F:hydrolase activity"/>
    <property type="evidence" value="ECO:0007669"/>
    <property type="project" value="UniProtKB-KW"/>
</dbReference>
<comment type="caution">
    <text evidence="10">The sequence shown here is derived from an EMBL/GenBank/DDBJ whole genome shotgun (WGS) entry which is preliminary data.</text>
</comment>
<dbReference type="SMART" id="SM00487">
    <property type="entry name" value="DEXDc"/>
    <property type="match status" value="1"/>
</dbReference>
<evidence type="ECO:0000256" key="6">
    <source>
        <dbReference type="ARBA" id="ARBA00022840"/>
    </source>
</evidence>
<dbReference type="GO" id="GO:0003676">
    <property type="term" value="F:nucleic acid binding"/>
    <property type="evidence" value="ECO:0007669"/>
    <property type="project" value="InterPro"/>
</dbReference>
<dbReference type="PROSITE" id="PS51192">
    <property type="entry name" value="HELICASE_ATP_BIND_1"/>
    <property type="match status" value="1"/>
</dbReference>
<evidence type="ECO:0000256" key="2">
    <source>
        <dbReference type="ARBA" id="ARBA00022741"/>
    </source>
</evidence>
<dbReference type="EMBL" id="CAXITT010001561">
    <property type="protein sequence ID" value="CAL1548671.1"/>
    <property type="molecule type" value="Genomic_DNA"/>
</dbReference>
<keyword evidence="5" id="KW-0347">Helicase</keyword>
<dbReference type="InterPro" id="IPR027417">
    <property type="entry name" value="P-loop_NTPase"/>
</dbReference>
<evidence type="ECO:0000256" key="8">
    <source>
        <dbReference type="ARBA" id="ARBA00023242"/>
    </source>
</evidence>
<protein>
    <recommendedName>
        <fullName evidence="9">Helicase ATP-binding domain-containing protein</fullName>
    </recommendedName>
</protein>
<evidence type="ECO:0000313" key="10">
    <source>
        <dbReference type="EMBL" id="CAL1548671.1"/>
    </source>
</evidence>
<evidence type="ECO:0000256" key="1">
    <source>
        <dbReference type="ARBA" id="ARBA00004123"/>
    </source>
</evidence>
<gene>
    <name evidence="10" type="ORF">GSLYS_00021988001</name>
</gene>
<evidence type="ECO:0000256" key="5">
    <source>
        <dbReference type="ARBA" id="ARBA00022806"/>
    </source>
</evidence>